<dbReference type="EMBL" id="JACCBE010000001">
    <property type="protein sequence ID" value="NYD58901.1"/>
    <property type="molecule type" value="Genomic_DNA"/>
</dbReference>
<organism evidence="2 3">
    <name type="scientific">Nocardioides marinisabuli</name>
    <dbReference type="NCBI Taxonomy" id="419476"/>
    <lineage>
        <taxon>Bacteria</taxon>
        <taxon>Bacillati</taxon>
        <taxon>Actinomycetota</taxon>
        <taxon>Actinomycetes</taxon>
        <taxon>Propionibacteriales</taxon>
        <taxon>Nocardioidaceae</taxon>
        <taxon>Nocardioides</taxon>
    </lineage>
</organism>
<dbReference type="Proteomes" id="UP000516957">
    <property type="component" value="Unassembled WGS sequence"/>
</dbReference>
<keyword evidence="1" id="KW-0472">Membrane</keyword>
<gene>
    <name evidence="2" type="ORF">BKA08_003139</name>
</gene>
<protein>
    <submittedName>
        <fullName evidence="2">Uncharacterized protein</fullName>
    </submittedName>
</protein>
<dbReference type="RefSeq" id="WP_179616440.1">
    <property type="nucleotide sequence ID" value="NZ_CP059163.1"/>
</dbReference>
<keyword evidence="1" id="KW-0812">Transmembrane</keyword>
<reference evidence="2 3" key="1">
    <citation type="submission" date="2020-07" db="EMBL/GenBank/DDBJ databases">
        <title>Sequencing the genomes of 1000 actinobacteria strains.</title>
        <authorList>
            <person name="Klenk H.-P."/>
        </authorList>
    </citation>
    <scope>NUCLEOTIDE SEQUENCE [LARGE SCALE GENOMIC DNA]</scope>
    <source>
        <strain evidence="2 3">DSM 18965</strain>
    </source>
</reference>
<proteinExistence type="predicted"/>
<name>A0A7Y9F3S7_9ACTN</name>
<keyword evidence="1" id="KW-1133">Transmembrane helix</keyword>
<accession>A0A7Y9F3S7</accession>
<comment type="caution">
    <text evidence="2">The sequence shown here is derived from an EMBL/GenBank/DDBJ whole genome shotgun (WGS) entry which is preliminary data.</text>
</comment>
<evidence type="ECO:0000313" key="3">
    <source>
        <dbReference type="Proteomes" id="UP000516957"/>
    </source>
</evidence>
<dbReference type="AlphaFoldDB" id="A0A7Y9F3S7"/>
<feature type="transmembrane region" description="Helical" evidence="1">
    <location>
        <begin position="40"/>
        <end position="60"/>
    </location>
</feature>
<sequence>MAGTDISHRRLWNPMLAGIGYLLAASTYVGLLLAGASVGLALVIVCPSFVAIYLVLTHLVDPLPSQAPQYRLRHAIVLGWATVATVLAVVVTI</sequence>
<feature type="transmembrane region" description="Helical" evidence="1">
    <location>
        <begin position="72"/>
        <end position="91"/>
    </location>
</feature>
<evidence type="ECO:0000256" key="1">
    <source>
        <dbReference type="SAM" id="Phobius"/>
    </source>
</evidence>
<evidence type="ECO:0000313" key="2">
    <source>
        <dbReference type="EMBL" id="NYD58901.1"/>
    </source>
</evidence>
<keyword evidence="3" id="KW-1185">Reference proteome</keyword>
<feature type="transmembrane region" description="Helical" evidence="1">
    <location>
        <begin position="12"/>
        <end position="34"/>
    </location>
</feature>